<dbReference type="EMBL" id="BGZK01002414">
    <property type="protein sequence ID" value="GBP93755.1"/>
    <property type="molecule type" value="Genomic_DNA"/>
</dbReference>
<dbReference type="AlphaFoldDB" id="A0A4C2A445"/>
<organism evidence="2 3">
    <name type="scientific">Eumeta variegata</name>
    <name type="common">Bagworm moth</name>
    <name type="synonym">Eumeta japonica</name>
    <dbReference type="NCBI Taxonomy" id="151549"/>
    <lineage>
        <taxon>Eukaryota</taxon>
        <taxon>Metazoa</taxon>
        <taxon>Ecdysozoa</taxon>
        <taxon>Arthropoda</taxon>
        <taxon>Hexapoda</taxon>
        <taxon>Insecta</taxon>
        <taxon>Pterygota</taxon>
        <taxon>Neoptera</taxon>
        <taxon>Endopterygota</taxon>
        <taxon>Lepidoptera</taxon>
        <taxon>Glossata</taxon>
        <taxon>Ditrysia</taxon>
        <taxon>Tineoidea</taxon>
        <taxon>Psychidae</taxon>
        <taxon>Oiketicinae</taxon>
        <taxon>Eumeta</taxon>
    </lineage>
</organism>
<accession>A0A4C2A445</accession>
<name>A0A4C2A445_EUMVA</name>
<protein>
    <submittedName>
        <fullName evidence="2">Uncharacterized protein</fullName>
    </submittedName>
</protein>
<gene>
    <name evidence="2" type="ORF">EVAR_63118_1</name>
</gene>
<evidence type="ECO:0000313" key="2">
    <source>
        <dbReference type="EMBL" id="GBP93755.1"/>
    </source>
</evidence>
<dbReference type="Proteomes" id="UP000299102">
    <property type="component" value="Unassembled WGS sequence"/>
</dbReference>
<evidence type="ECO:0000256" key="1">
    <source>
        <dbReference type="SAM" id="MobiDB-lite"/>
    </source>
</evidence>
<comment type="caution">
    <text evidence="2">The sequence shown here is derived from an EMBL/GenBank/DDBJ whole genome shotgun (WGS) entry which is preliminary data.</text>
</comment>
<reference evidence="2 3" key="1">
    <citation type="journal article" date="2019" name="Commun. Biol.">
        <title>The bagworm genome reveals a unique fibroin gene that provides high tensile strength.</title>
        <authorList>
            <person name="Kono N."/>
            <person name="Nakamura H."/>
            <person name="Ohtoshi R."/>
            <person name="Tomita M."/>
            <person name="Numata K."/>
            <person name="Arakawa K."/>
        </authorList>
    </citation>
    <scope>NUCLEOTIDE SEQUENCE [LARGE SCALE GENOMIC DNA]</scope>
</reference>
<dbReference type="OrthoDB" id="411823at2759"/>
<feature type="region of interest" description="Disordered" evidence="1">
    <location>
        <begin position="187"/>
        <end position="238"/>
    </location>
</feature>
<keyword evidence="3" id="KW-1185">Reference proteome</keyword>
<sequence>MIRSALNSLRGFAIKICRAYRTVSLTSAMILAALLPLDFRIREAEALYKAKKKDYRWAIFHQEKNESELDPLGKIAGPRIYTDGSKINGRVGTTITSPGGRTIKNQSTKLSVYILHAQYIKQKCTLCIEQLQWLKPVERMWYEVARYDLEHIIETKLEKQKMHEIMENRETRVGFLPFAEKACWEATSKHRSMNQRRNEETPPTAPKLQENPKNEAPTLYDDNRKNVECAETAGKSGT</sequence>
<proteinExistence type="predicted"/>
<evidence type="ECO:0000313" key="3">
    <source>
        <dbReference type="Proteomes" id="UP000299102"/>
    </source>
</evidence>